<sequence length="609" mass="66918">MPDFRVRSTSRFGSVGGASSVSDAIRSIASSSMTSSKYVSREQSKASSSSHDNRRVVRQAMVCAGSLRVRTCKFLWKPAVLQLMVTTITSLSEDEAHFDDCDDDSEDSDDDDIEKLTTMARPNKTHHYSLVFCHRSLMGHARRERIELDDPRDPVEFIWGEDGLLSTRFEFSVVYGSVGPSGRRRNLTCRARDAKEYLQWTEALRTAMDCQGKNKGGKGIKMTRSTHAHTLASSKAPSNSRGSVGSFFDADVVEEQQQLLEREAEAARKGSAPTPTSPTAATAAIAIAPPDAEIVEESALKPVPADIAAEYGVGRRRQVSVVVRPAPRPIGTRLQRRKQSVPPTGAAKPVSIAPLRRGSTASRAAKPKGTLPPFGTPNSSARIEHPKFEVTVARPSPAGQRRRRTSSAARRLSLSAPRTRVRKTSLSDGQVKGAWRPNTPDTNSGSKRSRLRVWPTSEPEEKRPRVPSSPLASAPVLGALPILQSPSSLTESPLDFIDACNDHPSIDNPRTTEFVNSLVKIASVSSARQRQQLLQRQRKESRPVPSSCGLPLMPRKSESKEDPWLVSRRSSRLNLDVCDVEDEKSARSDRRRTHGESWAAYLKAMECEL</sequence>
<accession>A0A9W6TU61</accession>
<dbReference type="AlphaFoldDB" id="A0A9W6TU61"/>
<organism evidence="2 3">
    <name type="scientific">Phytophthora lilii</name>
    <dbReference type="NCBI Taxonomy" id="2077276"/>
    <lineage>
        <taxon>Eukaryota</taxon>
        <taxon>Sar</taxon>
        <taxon>Stramenopiles</taxon>
        <taxon>Oomycota</taxon>
        <taxon>Peronosporomycetes</taxon>
        <taxon>Peronosporales</taxon>
        <taxon>Peronosporaceae</taxon>
        <taxon>Phytophthora</taxon>
    </lineage>
</organism>
<feature type="compositionally biased region" description="Low complexity" evidence="1">
    <location>
        <begin position="406"/>
        <end position="418"/>
    </location>
</feature>
<dbReference type="EMBL" id="BSXW01000340">
    <property type="protein sequence ID" value="GMF19361.1"/>
    <property type="molecule type" value="Genomic_DNA"/>
</dbReference>
<dbReference type="OrthoDB" id="120460at2759"/>
<gene>
    <name evidence="2" type="ORF">Plil01_000739000</name>
</gene>
<dbReference type="Proteomes" id="UP001165083">
    <property type="component" value="Unassembled WGS sequence"/>
</dbReference>
<feature type="region of interest" description="Disordered" evidence="1">
    <location>
        <begin position="328"/>
        <end position="473"/>
    </location>
</feature>
<evidence type="ECO:0000313" key="2">
    <source>
        <dbReference type="EMBL" id="GMF19361.1"/>
    </source>
</evidence>
<name>A0A9W6TU61_9STRA</name>
<evidence type="ECO:0000313" key="3">
    <source>
        <dbReference type="Proteomes" id="UP001165083"/>
    </source>
</evidence>
<evidence type="ECO:0000256" key="1">
    <source>
        <dbReference type="SAM" id="MobiDB-lite"/>
    </source>
</evidence>
<comment type="caution">
    <text evidence="2">The sequence shown here is derived from an EMBL/GenBank/DDBJ whole genome shotgun (WGS) entry which is preliminary data.</text>
</comment>
<keyword evidence="3" id="KW-1185">Reference proteome</keyword>
<proteinExistence type="predicted"/>
<feature type="region of interest" description="Disordered" evidence="1">
    <location>
        <begin position="534"/>
        <end position="565"/>
    </location>
</feature>
<reference evidence="2" key="1">
    <citation type="submission" date="2023-04" db="EMBL/GenBank/DDBJ databases">
        <title>Phytophthora lilii NBRC 32176.</title>
        <authorList>
            <person name="Ichikawa N."/>
            <person name="Sato H."/>
            <person name="Tonouchi N."/>
        </authorList>
    </citation>
    <scope>NUCLEOTIDE SEQUENCE</scope>
    <source>
        <strain evidence="2">NBRC 32176</strain>
    </source>
</reference>
<protein>
    <submittedName>
        <fullName evidence="2">Unnamed protein product</fullName>
    </submittedName>
</protein>